<dbReference type="EMBL" id="KQ085926">
    <property type="protein sequence ID" value="KLO15652.1"/>
    <property type="molecule type" value="Genomic_DNA"/>
</dbReference>
<proteinExistence type="predicted"/>
<protein>
    <submittedName>
        <fullName evidence="1">Uncharacterized protein</fullName>
    </submittedName>
</protein>
<reference evidence="1 2" key="1">
    <citation type="submission" date="2015-04" db="EMBL/GenBank/DDBJ databases">
        <title>Complete genome sequence of Schizopora paradoxa KUC8140, a cosmopolitan wood degrader in East Asia.</title>
        <authorList>
            <consortium name="DOE Joint Genome Institute"/>
            <person name="Min B."/>
            <person name="Park H."/>
            <person name="Jang Y."/>
            <person name="Kim J.-J."/>
            <person name="Kim K.H."/>
            <person name="Pangilinan J."/>
            <person name="Lipzen A."/>
            <person name="Riley R."/>
            <person name="Grigoriev I.V."/>
            <person name="Spatafora J.W."/>
            <person name="Choi I.-G."/>
        </authorList>
    </citation>
    <scope>NUCLEOTIDE SEQUENCE [LARGE SCALE GENOMIC DNA]</scope>
    <source>
        <strain evidence="1 2">KUC8140</strain>
    </source>
</reference>
<sequence>MYRRHASSWVPGSTILVPAGFASGDSVTYYHEILSLLRESRLAHEASIEQQREFIRYMNSLNSWLAQDVRDRQYAFRDISNRVDTLRAEVAGRGVAHQYRYTR</sequence>
<keyword evidence="2" id="KW-1185">Reference proteome</keyword>
<gene>
    <name evidence="1" type="ORF">SCHPADRAFT_902168</name>
</gene>
<accession>A0A0H2RVL4</accession>
<evidence type="ECO:0000313" key="1">
    <source>
        <dbReference type="EMBL" id="KLO15652.1"/>
    </source>
</evidence>
<name>A0A0H2RVL4_9AGAM</name>
<dbReference type="Proteomes" id="UP000053477">
    <property type="component" value="Unassembled WGS sequence"/>
</dbReference>
<dbReference type="OrthoDB" id="2507336at2759"/>
<evidence type="ECO:0000313" key="2">
    <source>
        <dbReference type="Proteomes" id="UP000053477"/>
    </source>
</evidence>
<dbReference type="STRING" id="27342.A0A0H2RVL4"/>
<dbReference type="InParanoid" id="A0A0H2RVL4"/>
<dbReference type="AlphaFoldDB" id="A0A0H2RVL4"/>
<organism evidence="1 2">
    <name type="scientific">Schizopora paradoxa</name>
    <dbReference type="NCBI Taxonomy" id="27342"/>
    <lineage>
        <taxon>Eukaryota</taxon>
        <taxon>Fungi</taxon>
        <taxon>Dikarya</taxon>
        <taxon>Basidiomycota</taxon>
        <taxon>Agaricomycotina</taxon>
        <taxon>Agaricomycetes</taxon>
        <taxon>Hymenochaetales</taxon>
        <taxon>Schizoporaceae</taxon>
        <taxon>Schizopora</taxon>
    </lineage>
</organism>